<dbReference type="AlphaFoldDB" id="A0A499QIJ4"/>
<gene>
    <name evidence="1" type="ORF">maker-66O13-exonerate_protein2genome-gene-0.7</name>
</gene>
<sequence length="48" mass="5333">MGAQSIPGYVCHGSQETSGRSFCACPILGMSRRSFFFNGERKSWSRSQ</sequence>
<organism evidence="1">
    <name type="scientific">Pyxicephalus adspersus</name>
    <name type="common">African bullfrog</name>
    <dbReference type="NCBI Taxonomy" id="30357"/>
    <lineage>
        <taxon>Eukaryota</taxon>
        <taxon>Metazoa</taxon>
        <taxon>Chordata</taxon>
        <taxon>Craniata</taxon>
        <taxon>Vertebrata</taxon>
        <taxon>Euteleostomi</taxon>
        <taxon>Amphibia</taxon>
        <taxon>Batrachia</taxon>
        <taxon>Anura</taxon>
        <taxon>Neobatrachia</taxon>
        <taxon>Ranoidea</taxon>
        <taxon>Pyxicephalidae</taxon>
        <taxon>Pyxicephalinae</taxon>
        <taxon>Pyxicephalus</taxon>
    </lineage>
</organism>
<protein>
    <submittedName>
        <fullName evidence="1">Uncharacterized protein</fullName>
    </submittedName>
</protein>
<proteinExistence type="predicted"/>
<reference evidence="1" key="1">
    <citation type="submission" date="2018-04" db="EMBL/GenBank/DDBJ databases">
        <title>BAC sequences from Pyxicephalus adspersus.</title>
        <authorList>
            <person name="Malone J.H."/>
        </authorList>
    </citation>
    <scope>NUCLEOTIDE SEQUENCE</scope>
</reference>
<evidence type="ECO:0000313" key="1">
    <source>
        <dbReference type="EMBL" id="AWH61120.1"/>
    </source>
</evidence>
<accession>A0A499QIJ4</accession>
<name>A0A499QIJ4_PYXAD</name>
<dbReference type="EMBL" id="MH186045">
    <property type="protein sequence ID" value="AWH61120.1"/>
    <property type="molecule type" value="Genomic_DNA"/>
</dbReference>